<protein>
    <submittedName>
        <fullName evidence="3">Uncharacterized protein</fullName>
    </submittedName>
</protein>
<evidence type="ECO:0000313" key="3">
    <source>
        <dbReference type="EMBL" id="KAF2454264.1"/>
    </source>
</evidence>
<dbReference type="AlphaFoldDB" id="A0A6A6NS40"/>
<feature type="compositionally biased region" description="Polar residues" evidence="2">
    <location>
        <begin position="469"/>
        <end position="480"/>
    </location>
</feature>
<feature type="region of interest" description="Disordered" evidence="2">
    <location>
        <begin position="138"/>
        <end position="203"/>
    </location>
</feature>
<proteinExistence type="predicted"/>
<dbReference type="Proteomes" id="UP000799766">
    <property type="component" value="Unassembled WGS sequence"/>
</dbReference>
<accession>A0A6A6NS40</accession>
<organism evidence="3 4">
    <name type="scientific">Lineolata rhizophorae</name>
    <dbReference type="NCBI Taxonomy" id="578093"/>
    <lineage>
        <taxon>Eukaryota</taxon>
        <taxon>Fungi</taxon>
        <taxon>Dikarya</taxon>
        <taxon>Ascomycota</taxon>
        <taxon>Pezizomycotina</taxon>
        <taxon>Dothideomycetes</taxon>
        <taxon>Dothideomycetes incertae sedis</taxon>
        <taxon>Lineolatales</taxon>
        <taxon>Lineolataceae</taxon>
        <taxon>Lineolata</taxon>
    </lineage>
</organism>
<reference evidence="3" key="1">
    <citation type="journal article" date="2020" name="Stud. Mycol.">
        <title>101 Dothideomycetes genomes: a test case for predicting lifestyles and emergence of pathogens.</title>
        <authorList>
            <person name="Haridas S."/>
            <person name="Albert R."/>
            <person name="Binder M."/>
            <person name="Bloem J."/>
            <person name="Labutti K."/>
            <person name="Salamov A."/>
            <person name="Andreopoulos B."/>
            <person name="Baker S."/>
            <person name="Barry K."/>
            <person name="Bills G."/>
            <person name="Bluhm B."/>
            <person name="Cannon C."/>
            <person name="Castanera R."/>
            <person name="Culley D."/>
            <person name="Daum C."/>
            <person name="Ezra D."/>
            <person name="Gonzalez J."/>
            <person name="Henrissat B."/>
            <person name="Kuo A."/>
            <person name="Liang C."/>
            <person name="Lipzen A."/>
            <person name="Lutzoni F."/>
            <person name="Magnuson J."/>
            <person name="Mondo S."/>
            <person name="Nolan M."/>
            <person name="Ohm R."/>
            <person name="Pangilinan J."/>
            <person name="Park H.-J."/>
            <person name="Ramirez L."/>
            <person name="Alfaro M."/>
            <person name="Sun H."/>
            <person name="Tritt A."/>
            <person name="Yoshinaga Y."/>
            <person name="Zwiers L.-H."/>
            <person name="Turgeon B."/>
            <person name="Goodwin S."/>
            <person name="Spatafora J."/>
            <person name="Crous P."/>
            <person name="Grigoriev I."/>
        </authorList>
    </citation>
    <scope>NUCLEOTIDE SEQUENCE</scope>
    <source>
        <strain evidence="3">ATCC 16933</strain>
    </source>
</reference>
<gene>
    <name evidence="3" type="ORF">BDY21DRAFT_108152</name>
</gene>
<keyword evidence="4" id="KW-1185">Reference proteome</keyword>
<feature type="compositionally biased region" description="Basic residues" evidence="2">
    <location>
        <begin position="486"/>
        <end position="497"/>
    </location>
</feature>
<feature type="compositionally biased region" description="Basic residues" evidence="2">
    <location>
        <begin position="1"/>
        <end position="17"/>
    </location>
</feature>
<evidence type="ECO:0000256" key="1">
    <source>
        <dbReference type="SAM" id="Coils"/>
    </source>
</evidence>
<feature type="region of interest" description="Disordered" evidence="2">
    <location>
        <begin position="428"/>
        <end position="513"/>
    </location>
</feature>
<dbReference type="EMBL" id="MU001692">
    <property type="protein sequence ID" value="KAF2454264.1"/>
    <property type="molecule type" value="Genomic_DNA"/>
</dbReference>
<name>A0A6A6NS40_9PEZI</name>
<keyword evidence="1" id="KW-0175">Coiled coil</keyword>
<feature type="compositionally biased region" description="Basic residues" evidence="2">
    <location>
        <begin position="138"/>
        <end position="149"/>
    </location>
</feature>
<sequence length="534" mass="59400">MPPKRKAATGKGRRKGKTAPPEKGKGKASPPGDQTAAQERMDSLLGTVEDATTGPSAPRTQQDARGSRGDSGDGGGAAAAQPPEDDDKYNVVWYPDGTVDALPYERARHKHRIVRTDGEIEEWTSEENDVVEARTRARRIRPARGRRTATTRPQRTEHHHRLVNEDGDDVASWTSIDEPSPPPPPVFRRTPRKPAVVGAGDGDTDYESDVASLLGLETSGADPVAPHNTHVPEYDRVVPWQQFHELDEEIWHADLLDEFTFGESHFARNLISAQIERALKHGAEREERARKRRKTGADAAVDVEPDDASDVFQLVGGDDLNDDRDLDAIEDLLEREAAWAERLEERAARQEERDDFLASTNSFSRFPLPPLPPADVWDDLKRRKVIPSHEPKECEACKLLPEEWRDLSVPGVWVYEGKRFQTLHQGRQEWRPAPAVEEVVPDDESERLYENSPASPPLQPQAETPPQPTVSGATGIATPSTVRTTVRMRKRKGKVTKTPRTPNAAPAVPDIYGSIVRTRGQTKRFQHTAGHDEG</sequence>
<feature type="region of interest" description="Disordered" evidence="2">
    <location>
        <begin position="282"/>
        <end position="301"/>
    </location>
</feature>
<feature type="coiled-coil region" evidence="1">
    <location>
        <begin position="333"/>
        <end position="360"/>
    </location>
</feature>
<evidence type="ECO:0000256" key="2">
    <source>
        <dbReference type="SAM" id="MobiDB-lite"/>
    </source>
</evidence>
<feature type="compositionally biased region" description="Pro residues" evidence="2">
    <location>
        <begin position="454"/>
        <end position="468"/>
    </location>
</feature>
<feature type="region of interest" description="Disordered" evidence="2">
    <location>
        <begin position="1"/>
        <end position="91"/>
    </location>
</feature>
<evidence type="ECO:0000313" key="4">
    <source>
        <dbReference type="Proteomes" id="UP000799766"/>
    </source>
</evidence>